<gene>
    <name evidence="3" type="ORF">CTI12_AA229890</name>
</gene>
<dbReference type="InterPro" id="IPR050223">
    <property type="entry name" value="D-isomer_2-hydroxyacid_DH"/>
</dbReference>
<dbReference type="Proteomes" id="UP000245207">
    <property type="component" value="Unassembled WGS sequence"/>
</dbReference>
<proteinExistence type="predicted"/>
<evidence type="ECO:0000259" key="2">
    <source>
        <dbReference type="Pfam" id="PF00389"/>
    </source>
</evidence>
<dbReference type="InterPro" id="IPR006139">
    <property type="entry name" value="D-isomer_2_OHA_DH_cat_dom"/>
</dbReference>
<sequence length="157" mass="17274">MADTNQKKKNLPIAIIHRHSTFPFDLTWATHICTPIEPSDPSHQTHQSSARVMIVTGPTPVTSALMAQYPSLECVIGTSAGVDRVDLEECRRRGVRVTNAGDAFSEDGADYAVGLLIDVFRLVSASDRYVRSGLWPKNGFYPLGNSARQFITVNEVK</sequence>
<dbReference type="AlphaFoldDB" id="A0A2U1NTF0"/>
<dbReference type="GO" id="GO:0016618">
    <property type="term" value="F:hydroxypyruvate reductase [NAD(P)H] activity"/>
    <property type="evidence" value="ECO:0007669"/>
    <property type="project" value="TreeGrafter"/>
</dbReference>
<dbReference type="EMBL" id="PKPP01002227">
    <property type="protein sequence ID" value="PWA76748.1"/>
    <property type="molecule type" value="Genomic_DNA"/>
</dbReference>
<dbReference type="PANTHER" id="PTHR10996:SF268">
    <property type="entry name" value="GLYOXYLATE_HYDROXYPYRUVATE REDUCTASE HPR3"/>
    <property type="match status" value="1"/>
</dbReference>
<accession>A0A2U1NTF0</accession>
<evidence type="ECO:0000313" key="3">
    <source>
        <dbReference type="EMBL" id="PWA76748.1"/>
    </source>
</evidence>
<keyword evidence="4" id="KW-1185">Reference proteome</keyword>
<dbReference type="GO" id="GO:0005829">
    <property type="term" value="C:cytosol"/>
    <property type="evidence" value="ECO:0007669"/>
    <property type="project" value="TreeGrafter"/>
</dbReference>
<evidence type="ECO:0000313" key="4">
    <source>
        <dbReference type="Proteomes" id="UP000245207"/>
    </source>
</evidence>
<organism evidence="3 4">
    <name type="scientific">Artemisia annua</name>
    <name type="common">Sweet wormwood</name>
    <dbReference type="NCBI Taxonomy" id="35608"/>
    <lineage>
        <taxon>Eukaryota</taxon>
        <taxon>Viridiplantae</taxon>
        <taxon>Streptophyta</taxon>
        <taxon>Embryophyta</taxon>
        <taxon>Tracheophyta</taxon>
        <taxon>Spermatophyta</taxon>
        <taxon>Magnoliopsida</taxon>
        <taxon>eudicotyledons</taxon>
        <taxon>Gunneridae</taxon>
        <taxon>Pentapetalae</taxon>
        <taxon>asterids</taxon>
        <taxon>campanulids</taxon>
        <taxon>Asterales</taxon>
        <taxon>Asteraceae</taxon>
        <taxon>Asteroideae</taxon>
        <taxon>Anthemideae</taxon>
        <taxon>Artemisiinae</taxon>
        <taxon>Artemisia</taxon>
    </lineage>
</organism>
<dbReference type="OrthoDB" id="298012at2759"/>
<evidence type="ECO:0000256" key="1">
    <source>
        <dbReference type="ARBA" id="ARBA00023002"/>
    </source>
</evidence>
<feature type="domain" description="D-isomer specific 2-hydroxyacid dehydrogenase catalytic" evidence="2">
    <location>
        <begin position="48"/>
        <end position="124"/>
    </location>
</feature>
<dbReference type="Pfam" id="PF00389">
    <property type="entry name" value="2-Hacid_dh"/>
    <property type="match status" value="1"/>
</dbReference>
<reference evidence="3 4" key="1">
    <citation type="journal article" date="2018" name="Mol. Plant">
        <title>The genome of Artemisia annua provides insight into the evolution of Asteraceae family and artemisinin biosynthesis.</title>
        <authorList>
            <person name="Shen Q."/>
            <person name="Zhang L."/>
            <person name="Liao Z."/>
            <person name="Wang S."/>
            <person name="Yan T."/>
            <person name="Shi P."/>
            <person name="Liu M."/>
            <person name="Fu X."/>
            <person name="Pan Q."/>
            <person name="Wang Y."/>
            <person name="Lv Z."/>
            <person name="Lu X."/>
            <person name="Zhang F."/>
            <person name="Jiang W."/>
            <person name="Ma Y."/>
            <person name="Chen M."/>
            <person name="Hao X."/>
            <person name="Li L."/>
            <person name="Tang Y."/>
            <person name="Lv G."/>
            <person name="Zhou Y."/>
            <person name="Sun X."/>
            <person name="Brodelius P.E."/>
            <person name="Rose J.K.C."/>
            <person name="Tang K."/>
        </authorList>
    </citation>
    <scope>NUCLEOTIDE SEQUENCE [LARGE SCALE GENOMIC DNA]</scope>
    <source>
        <strain evidence="4">cv. Huhao1</strain>
        <tissue evidence="3">Leaf</tissue>
    </source>
</reference>
<dbReference type="GO" id="GO:0030267">
    <property type="term" value="F:glyoxylate reductase (NADPH) activity"/>
    <property type="evidence" value="ECO:0007669"/>
    <property type="project" value="TreeGrafter"/>
</dbReference>
<dbReference type="SUPFAM" id="SSF52283">
    <property type="entry name" value="Formate/glycerate dehydrogenase catalytic domain-like"/>
    <property type="match status" value="1"/>
</dbReference>
<protein>
    <submittedName>
        <fullName evidence="3">D-isomer specific 2-hydroxyacid dehydrogenase family protein</fullName>
    </submittedName>
</protein>
<dbReference type="STRING" id="35608.A0A2U1NTF0"/>
<dbReference type="PANTHER" id="PTHR10996">
    <property type="entry name" value="2-HYDROXYACID DEHYDROGENASE-RELATED"/>
    <property type="match status" value="1"/>
</dbReference>
<keyword evidence="1" id="KW-0560">Oxidoreductase</keyword>
<name>A0A2U1NTF0_ARTAN</name>
<dbReference type="GO" id="GO:0051287">
    <property type="term" value="F:NAD binding"/>
    <property type="evidence" value="ECO:0007669"/>
    <property type="project" value="InterPro"/>
</dbReference>
<comment type="caution">
    <text evidence="3">The sequence shown here is derived from an EMBL/GenBank/DDBJ whole genome shotgun (WGS) entry which is preliminary data.</text>
</comment>
<dbReference type="Gene3D" id="3.40.50.720">
    <property type="entry name" value="NAD(P)-binding Rossmann-like Domain"/>
    <property type="match status" value="2"/>
</dbReference>